<feature type="transmembrane region" description="Helical" evidence="1">
    <location>
        <begin position="12"/>
        <end position="32"/>
    </location>
</feature>
<sequence length="381" mass="42889">MTSQSGFQWSLYPLLAIVALCEFMLGVCHLTLCMPLFPFLIPIVSGVFALITAMHAVFLRYPNRVDFVLQCCSVCIAFILLVSSGMETFCAISYEDESEEMLTNGLNDDVKFAFSESSERNFAAAVCYGLWYRSVGYQSSCNELLRPMHESLISKLGPTMHLSSMRFAISLSLTGLASLHFIVCIALAFYSAYETLLLVRSYHVQLIVAALMLPAAVSHHEYCCTYFFIWPGVAVFLCATLQSILSWGFDCQGCWVRTLNVFGTAIGMALIAIASFGIFCTITSLLLLISETSSNRMNNQSRFRVTSDSFAFQRHCAWPPQQYRYCYRVIDFREPYKNWARQNIASETAAVQIFTNIWLCLCGFAQFFVSLKSTFSTEVLL</sequence>
<evidence type="ECO:0000313" key="4">
    <source>
        <dbReference type="WBParaSite" id="ASIM_0000128701-mRNA-1"/>
    </source>
</evidence>
<keyword evidence="1" id="KW-0812">Transmembrane</keyword>
<feature type="transmembrane region" description="Helical" evidence="1">
    <location>
        <begin position="202"/>
        <end position="219"/>
    </location>
</feature>
<feature type="transmembrane region" description="Helical" evidence="1">
    <location>
        <begin position="67"/>
        <end position="92"/>
    </location>
</feature>
<evidence type="ECO:0000313" key="2">
    <source>
        <dbReference type="EMBL" id="VDK18488.1"/>
    </source>
</evidence>
<dbReference type="EMBL" id="UYRR01001121">
    <property type="protein sequence ID" value="VDK18488.1"/>
    <property type="molecule type" value="Genomic_DNA"/>
</dbReference>
<keyword evidence="1" id="KW-1133">Transmembrane helix</keyword>
<feature type="transmembrane region" description="Helical" evidence="1">
    <location>
        <begin position="167"/>
        <end position="190"/>
    </location>
</feature>
<dbReference type="AlphaFoldDB" id="A0A0M3J192"/>
<organism evidence="4">
    <name type="scientific">Anisakis simplex</name>
    <name type="common">Herring worm</name>
    <dbReference type="NCBI Taxonomy" id="6269"/>
    <lineage>
        <taxon>Eukaryota</taxon>
        <taxon>Metazoa</taxon>
        <taxon>Ecdysozoa</taxon>
        <taxon>Nematoda</taxon>
        <taxon>Chromadorea</taxon>
        <taxon>Rhabditida</taxon>
        <taxon>Spirurina</taxon>
        <taxon>Ascaridomorpha</taxon>
        <taxon>Ascaridoidea</taxon>
        <taxon>Anisakidae</taxon>
        <taxon>Anisakis</taxon>
        <taxon>Anisakis simplex complex</taxon>
    </lineage>
</organism>
<accession>A0A0M3J192</accession>
<name>A0A0M3J192_ANISI</name>
<dbReference type="WBParaSite" id="ASIM_0000128701-mRNA-1">
    <property type="protein sequence ID" value="ASIM_0000128701-mRNA-1"/>
    <property type="gene ID" value="ASIM_0000128701"/>
</dbReference>
<protein>
    <submittedName>
        <fullName evidence="2 4">Uncharacterized protein</fullName>
    </submittedName>
</protein>
<feature type="transmembrane region" description="Helical" evidence="1">
    <location>
        <begin position="39"/>
        <end position="61"/>
    </location>
</feature>
<dbReference type="Proteomes" id="UP000267096">
    <property type="component" value="Unassembled WGS sequence"/>
</dbReference>
<feature type="transmembrane region" description="Helical" evidence="1">
    <location>
        <begin position="226"/>
        <end position="249"/>
    </location>
</feature>
<keyword evidence="1" id="KW-0472">Membrane</keyword>
<reference evidence="4" key="1">
    <citation type="submission" date="2017-02" db="UniProtKB">
        <authorList>
            <consortium name="WormBaseParasite"/>
        </authorList>
    </citation>
    <scope>IDENTIFICATION</scope>
</reference>
<dbReference type="OrthoDB" id="5860538at2759"/>
<evidence type="ECO:0000256" key="1">
    <source>
        <dbReference type="SAM" id="Phobius"/>
    </source>
</evidence>
<feature type="transmembrane region" description="Helical" evidence="1">
    <location>
        <begin position="261"/>
        <end position="289"/>
    </location>
</feature>
<reference evidence="2 3" key="2">
    <citation type="submission" date="2018-11" db="EMBL/GenBank/DDBJ databases">
        <authorList>
            <consortium name="Pathogen Informatics"/>
        </authorList>
    </citation>
    <scope>NUCLEOTIDE SEQUENCE [LARGE SCALE GENOMIC DNA]</scope>
</reference>
<proteinExistence type="predicted"/>
<keyword evidence="3" id="KW-1185">Reference proteome</keyword>
<evidence type="ECO:0000313" key="3">
    <source>
        <dbReference type="Proteomes" id="UP000267096"/>
    </source>
</evidence>
<gene>
    <name evidence="2" type="ORF">ASIM_LOCUS1174</name>
</gene>